<dbReference type="CDD" id="cd00082">
    <property type="entry name" value="HisKA"/>
    <property type="match status" value="1"/>
</dbReference>
<dbReference type="Pfam" id="PF00989">
    <property type="entry name" value="PAS"/>
    <property type="match status" value="1"/>
</dbReference>
<evidence type="ECO:0000313" key="12">
    <source>
        <dbReference type="EMBL" id="AUV81895.1"/>
    </source>
</evidence>
<dbReference type="Pfam" id="PF02518">
    <property type="entry name" value="HATPase_c"/>
    <property type="match status" value="1"/>
</dbReference>
<evidence type="ECO:0000259" key="10">
    <source>
        <dbReference type="PROSITE" id="PS50112"/>
    </source>
</evidence>
<dbReference type="InterPro" id="IPR011006">
    <property type="entry name" value="CheY-like_superfamily"/>
</dbReference>
<dbReference type="InterPro" id="IPR013767">
    <property type="entry name" value="PAS_fold"/>
</dbReference>
<evidence type="ECO:0000313" key="13">
    <source>
        <dbReference type="Proteomes" id="UP000236584"/>
    </source>
</evidence>
<keyword evidence="13" id="KW-1185">Reference proteome</keyword>
<accession>A0A2I8VJ04</accession>
<keyword evidence="3 7" id="KW-0597">Phosphoprotein</keyword>
<dbReference type="SUPFAM" id="SSF52172">
    <property type="entry name" value="CheY-like"/>
    <property type="match status" value="1"/>
</dbReference>
<organism evidence="12 13">
    <name type="scientific">Salinigranum rubrum</name>
    <dbReference type="NCBI Taxonomy" id="755307"/>
    <lineage>
        <taxon>Archaea</taxon>
        <taxon>Methanobacteriati</taxon>
        <taxon>Methanobacteriota</taxon>
        <taxon>Stenosarchaea group</taxon>
        <taxon>Halobacteria</taxon>
        <taxon>Halobacteriales</taxon>
        <taxon>Haloferacaceae</taxon>
        <taxon>Salinigranum</taxon>
    </lineage>
</organism>
<evidence type="ECO:0000256" key="7">
    <source>
        <dbReference type="PROSITE-ProRule" id="PRU00169"/>
    </source>
</evidence>
<dbReference type="Pfam" id="PF00512">
    <property type="entry name" value="HisKA"/>
    <property type="match status" value="1"/>
</dbReference>
<dbReference type="InterPro" id="IPR000700">
    <property type="entry name" value="PAS-assoc_C"/>
</dbReference>
<dbReference type="EC" id="2.7.13.3" evidence="2"/>
<evidence type="ECO:0000256" key="3">
    <source>
        <dbReference type="ARBA" id="ARBA00022553"/>
    </source>
</evidence>
<dbReference type="Gene3D" id="1.10.287.130">
    <property type="match status" value="1"/>
</dbReference>
<dbReference type="Gene3D" id="3.30.450.20">
    <property type="entry name" value="PAS domain"/>
    <property type="match status" value="2"/>
</dbReference>
<evidence type="ECO:0000256" key="1">
    <source>
        <dbReference type="ARBA" id="ARBA00000085"/>
    </source>
</evidence>
<dbReference type="PROSITE" id="PS50112">
    <property type="entry name" value="PAS"/>
    <property type="match status" value="1"/>
</dbReference>
<dbReference type="NCBIfam" id="TIGR00229">
    <property type="entry name" value="sensory_box"/>
    <property type="match status" value="1"/>
</dbReference>
<dbReference type="InterPro" id="IPR036097">
    <property type="entry name" value="HisK_dim/P_sf"/>
</dbReference>
<keyword evidence="6" id="KW-0902">Two-component regulatory system</keyword>
<dbReference type="RefSeq" id="WP_103425584.1">
    <property type="nucleotide sequence ID" value="NZ_CP026309.1"/>
</dbReference>
<feature type="domain" description="PAC" evidence="11">
    <location>
        <begin position="337"/>
        <end position="389"/>
    </location>
</feature>
<keyword evidence="5 12" id="KW-0418">Kinase</keyword>
<dbReference type="CDD" id="cd00075">
    <property type="entry name" value="HATPase"/>
    <property type="match status" value="1"/>
</dbReference>
<dbReference type="SMART" id="SM00387">
    <property type="entry name" value="HATPase_c"/>
    <property type="match status" value="1"/>
</dbReference>
<dbReference type="InterPro" id="IPR035965">
    <property type="entry name" value="PAS-like_dom_sf"/>
</dbReference>
<dbReference type="InterPro" id="IPR050736">
    <property type="entry name" value="Sensor_HK_Regulatory"/>
</dbReference>
<dbReference type="Gene3D" id="2.10.70.100">
    <property type="match status" value="1"/>
</dbReference>
<dbReference type="InterPro" id="IPR005467">
    <property type="entry name" value="His_kinase_dom"/>
</dbReference>
<evidence type="ECO:0000259" key="9">
    <source>
        <dbReference type="PROSITE" id="PS50110"/>
    </source>
</evidence>
<dbReference type="PRINTS" id="PR00344">
    <property type="entry name" value="BCTRLSENSOR"/>
</dbReference>
<dbReference type="GO" id="GO:0000155">
    <property type="term" value="F:phosphorelay sensor kinase activity"/>
    <property type="evidence" value="ECO:0007669"/>
    <property type="project" value="InterPro"/>
</dbReference>
<evidence type="ECO:0000256" key="5">
    <source>
        <dbReference type="ARBA" id="ARBA00022777"/>
    </source>
</evidence>
<dbReference type="PANTHER" id="PTHR43711:SF1">
    <property type="entry name" value="HISTIDINE KINASE 1"/>
    <property type="match status" value="1"/>
</dbReference>
<dbReference type="KEGG" id="srub:C2R22_09740"/>
<dbReference type="PROSITE" id="PS50110">
    <property type="entry name" value="RESPONSE_REGULATORY"/>
    <property type="match status" value="1"/>
</dbReference>
<dbReference type="PROSITE" id="PS50113">
    <property type="entry name" value="PAC"/>
    <property type="match status" value="1"/>
</dbReference>
<dbReference type="InterPro" id="IPR001610">
    <property type="entry name" value="PAC"/>
</dbReference>
<dbReference type="Gene3D" id="3.30.565.10">
    <property type="entry name" value="Histidine kinase-like ATPase, C-terminal domain"/>
    <property type="match status" value="1"/>
</dbReference>
<name>A0A2I8VJ04_9EURY</name>
<dbReference type="PROSITE" id="PS50109">
    <property type="entry name" value="HIS_KIN"/>
    <property type="match status" value="1"/>
</dbReference>
<dbReference type="SMART" id="SM00388">
    <property type="entry name" value="HisKA"/>
    <property type="match status" value="1"/>
</dbReference>
<gene>
    <name evidence="12" type="ORF">C2R22_09740</name>
</gene>
<dbReference type="Pfam" id="PF00072">
    <property type="entry name" value="Response_reg"/>
    <property type="match status" value="1"/>
</dbReference>
<dbReference type="InterPro" id="IPR003661">
    <property type="entry name" value="HisK_dim/P_dom"/>
</dbReference>
<dbReference type="SMART" id="SM00086">
    <property type="entry name" value="PAC"/>
    <property type="match status" value="2"/>
</dbReference>
<keyword evidence="4" id="KW-0808">Transferase</keyword>
<comment type="catalytic activity">
    <reaction evidence="1">
        <text>ATP + protein L-histidine = ADP + protein N-phospho-L-histidine.</text>
        <dbReference type="EC" id="2.7.13.3"/>
    </reaction>
</comment>
<dbReference type="Gene3D" id="3.40.50.2300">
    <property type="match status" value="1"/>
</dbReference>
<feature type="modified residue" description="4-aspartylphosphate" evidence="7">
    <location>
        <position position="60"/>
    </location>
</feature>
<dbReference type="InterPro" id="IPR004358">
    <property type="entry name" value="Sig_transdc_His_kin-like_C"/>
</dbReference>
<evidence type="ECO:0000256" key="4">
    <source>
        <dbReference type="ARBA" id="ARBA00022679"/>
    </source>
</evidence>
<dbReference type="InterPro" id="IPR001789">
    <property type="entry name" value="Sig_transdc_resp-reg_receiver"/>
</dbReference>
<evidence type="ECO:0000259" key="11">
    <source>
        <dbReference type="PROSITE" id="PS50113"/>
    </source>
</evidence>
<dbReference type="InterPro" id="IPR000014">
    <property type="entry name" value="PAS"/>
</dbReference>
<feature type="domain" description="Response regulatory" evidence="9">
    <location>
        <begin position="7"/>
        <end position="125"/>
    </location>
</feature>
<dbReference type="EMBL" id="CP026309">
    <property type="protein sequence ID" value="AUV81895.1"/>
    <property type="molecule type" value="Genomic_DNA"/>
</dbReference>
<dbReference type="SUPFAM" id="SSF47384">
    <property type="entry name" value="Homodimeric domain of signal transducing histidine kinase"/>
    <property type="match status" value="1"/>
</dbReference>
<feature type="domain" description="PAS" evidence="10">
    <location>
        <begin position="136"/>
        <end position="206"/>
    </location>
</feature>
<dbReference type="SMART" id="SM00448">
    <property type="entry name" value="REC"/>
    <property type="match status" value="1"/>
</dbReference>
<evidence type="ECO:0000256" key="6">
    <source>
        <dbReference type="ARBA" id="ARBA00023012"/>
    </source>
</evidence>
<dbReference type="Proteomes" id="UP000236584">
    <property type="component" value="Chromosome"/>
</dbReference>
<dbReference type="SUPFAM" id="SSF55785">
    <property type="entry name" value="PYP-like sensor domain (PAS domain)"/>
    <property type="match status" value="2"/>
</dbReference>
<dbReference type="AlphaFoldDB" id="A0A2I8VJ04"/>
<evidence type="ECO:0000256" key="2">
    <source>
        <dbReference type="ARBA" id="ARBA00012438"/>
    </source>
</evidence>
<dbReference type="SMART" id="SM00091">
    <property type="entry name" value="PAS"/>
    <property type="match status" value="2"/>
</dbReference>
<dbReference type="OrthoDB" id="8127at2157"/>
<reference evidence="12 13" key="1">
    <citation type="submission" date="2018-01" db="EMBL/GenBank/DDBJ databases">
        <title>Complete genome sequence of Salinigranum rubrum GX10T, an extremely halophilic archaeon isolated from a marine solar saltern.</title>
        <authorList>
            <person name="Han S."/>
        </authorList>
    </citation>
    <scope>NUCLEOTIDE SEQUENCE [LARGE SCALE GENOMIC DNA]</scope>
    <source>
        <strain evidence="12 13">GX10</strain>
    </source>
</reference>
<dbReference type="SUPFAM" id="SSF55874">
    <property type="entry name" value="ATPase domain of HSP90 chaperone/DNA topoisomerase II/histidine kinase"/>
    <property type="match status" value="1"/>
</dbReference>
<dbReference type="InterPro" id="IPR036890">
    <property type="entry name" value="HATPase_C_sf"/>
</dbReference>
<sequence>MRPDRIRVLHVDDERAFVEMASEFLTREGESFDVVTTTSAERGLALVDDPEERIDCVVSDYDMPDWTGLDFLDAVRKRHPELPFILFTAKGSEEIASQAISAGVTDYLQKRGNGEQYTILANRIENAVHRYESDRELARYERIVETIDEGVYVLDDDLRFVFVNRAMADLTGRSREELVGSTLSRVVDTETTAAGREAREALVTGSDTVGTVEAPLRRVDDGPIHCEFRFSVFPSEAGVHTVGTVRDVTDRKAYQLKLETVRDRMEFALDATDSVIYEVDIATGRQTRHGPFARLYGFPSSEVPTTESFYERAIHPDDRDDIVHARETFRTTPDDRVEYEYRTHPDAGPVRWIRSEAYVHAGPNGDPQKLVGLATDITRLKRREHELERRNERLDEFVSVASHDIRNPLSVAVGALELAREECDSDRLDTVADAHDRMQTLVEDLLRLAREQTADVEAEPVALADLTERCWRDIETDGCALAVETDRVVLADETRVRHLLENLVTNAVEHGREHGQGHGHDPAARQSASDRSVFDGDVIHVTVGDLTDGFYVEDDGPGIPPTERDRVFERGYSTADRGTGLGLSIVADIAEAHGWDVAVTDGSDDGVRFEITGVESVE</sequence>
<dbReference type="InterPro" id="IPR013655">
    <property type="entry name" value="PAS_fold_3"/>
</dbReference>
<protein>
    <recommendedName>
        <fullName evidence="2">histidine kinase</fullName>
        <ecNumber evidence="2">2.7.13.3</ecNumber>
    </recommendedName>
</protein>
<dbReference type="GeneID" id="35592373"/>
<dbReference type="CDD" id="cd00156">
    <property type="entry name" value="REC"/>
    <property type="match status" value="1"/>
</dbReference>
<dbReference type="Pfam" id="PF08447">
    <property type="entry name" value="PAS_3"/>
    <property type="match status" value="1"/>
</dbReference>
<dbReference type="CDD" id="cd00130">
    <property type="entry name" value="PAS"/>
    <property type="match status" value="2"/>
</dbReference>
<feature type="domain" description="Histidine kinase" evidence="8">
    <location>
        <begin position="400"/>
        <end position="612"/>
    </location>
</feature>
<dbReference type="GO" id="GO:0006355">
    <property type="term" value="P:regulation of DNA-templated transcription"/>
    <property type="evidence" value="ECO:0007669"/>
    <property type="project" value="InterPro"/>
</dbReference>
<dbReference type="InterPro" id="IPR003594">
    <property type="entry name" value="HATPase_dom"/>
</dbReference>
<evidence type="ECO:0000259" key="8">
    <source>
        <dbReference type="PROSITE" id="PS50109"/>
    </source>
</evidence>
<proteinExistence type="predicted"/>
<dbReference type="PANTHER" id="PTHR43711">
    <property type="entry name" value="TWO-COMPONENT HISTIDINE KINASE"/>
    <property type="match status" value="1"/>
</dbReference>